<reference evidence="1 2" key="1">
    <citation type="submission" date="2020-05" db="EMBL/GenBank/DDBJ databases">
        <authorList>
            <person name="Campoy J."/>
            <person name="Schneeberger K."/>
            <person name="Spophaly S."/>
        </authorList>
    </citation>
    <scope>NUCLEOTIDE SEQUENCE [LARGE SCALE GENOMIC DNA]</scope>
    <source>
        <strain evidence="1">PruArmRojPasFocal</strain>
    </source>
</reference>
<sequence>MQHTLIPHTLIPSTTKIITRNTKTKFLNEPPERAGYCGNKTDTTGLSDKIDIHFISNTDDCLTS</sequence>
<evidence type="ECO:0000313" key="1">
    <source>
        <dbReference type="EMBL" id="CAB4273908.1"/>
    </source>
</evidence>
<protein>
    <submittedName>
        <fullName evidence="1">Uncharacterized protein</fullName>
    </submittedName>
</protein>
<dbReference type="Proteomes" id="UP000507222">
    <property type="component" value="Unassembled WGS sequence"/>
</dbReference>
<evidence type="ECO:0000313" key="2">
    <source>
        <dbReference type="Proteomes" id="UP000507222"/>
    </source>
</evidence>
<proteinExistence type="predicted"/>
<gene>
    <name evidence="1" type="ORF">CURHAP_LOCUS22153</name>
</gene>
<organism evidence="1 2">
    <name type="scientific">Prunus armeniaca</name>
    <name type="common">Apricot</name>
    <name type="synonym">Armeniaca vulgaris</name>
    <dbReference type="NCBI Taxonomy" id="36596"/>
    <lineage>
        <taxon>Eukaryota</taxon>
        <taxon>Viridiplantae</taxon>
        <taxon>Streptophyta</taxon>
        <taxon>Embryophyta</taxon>
        <taxon>Tracheophyta</taxon>
        <taxon>Spermatophyta</taxon>
        <taxon>Magnoliopsida</taxon>
        <taxon>eudicotyledons</taxon>
        <taxon>Gunneridae</taxon>
        <taxon>Pentapetalae</taxon>
        <taxon>rosids</taxon>
        <taxon>fabids</taxon>
        <taxon>Rosales</taxon>
        <taxon>Rosaceae</taxon>
        <taxon>Amygdaloideae</taxon>
        <taxon>Amygdaleae</taxon>
        <taxon>Prunus</taxon>
    </lineage>
</organism>
<dbReference type="EMBL" id="CAEKDK010000003">
    <property type="protein sequence ID" value="CAB4273908.1"/>
    <property type="molecule type" value="Genomic_DNA"/>
</dbReference>
<name>A0A6J5UIE4_PRUAR</name>
<accession>A0A6J5UIE4</accession>
<dbReference type="AlphaFoldDB" id="A0A6J5UIE4"/>